<dbReference type="InterPro" id="IPR036869">
    <property type="entry name" value="J_dom_sf"/>
</dbReference>
<feature type="compositionally biased region" description="Polar residues" evidence="1">
    <location>
        <begin position="372"/>
        <end position="385"/>
    </location>
</feature>
<dbReference type="SUPFAM" id="SSF46565">
    <property type="entry name" value="Chaperone J-domain"/>
    <property type="match status" value="1"/>
</dbReference>
<dbReference type="CDD" id="cd06257">
    <property type="entry name" value="DnaJ"/>
    <property type="match status" value="1"/>
</dbReference>
<gene>
    <name evidence="3" type="ORF">NE237_020063</name>
</gene>
<keyword evidence="4" id="KW-1185">Reference proteome</keyword>
<proteinExistence type="predicted"/>
<comment type="caution">
    <text evidence="3">The sequence shown here is derived from an EMBL/GenBank/DDBJ whole genome shotgun (WGS) entry which is preliminary data.</text>
</comment>
<dbReference type="SUPFAM" id="SSF54862">
    <property type="entry name" value="4Fe-4S ferredoxins"/>
    <property type="match status" value="1"/>
</dbReference>
<dbReference type="SMART" id="SM00271">
    <property type="entry name" value="DnaJ"/>
    <property type="match status" value="1"/>
</dbReference>
<name>A0A9Q0K3I9_9MAGN</name>
<evidence type="ECO:0000313" key="4">
    <source>
        <dbReference type="Proteomes" id="UP001141806"/>
    </source>
</evidence>
<reference evidence="3" key="1">
    <citation type="journal article" date="2023" name="Plant J.">
        <title>The genome of the king protea, Protea cynaroides.</title>
        <authorList>
            <person name="Chang J."/>
            <person name="Duong T.A."/>
            <person name="Schoeman C."/>
            <person name="Ma X."/>
            <person name="Roodt D."/>
            <person name="Barker N."/>
            <person name="Li Z."/>
            <person name="Van de Peer Y."/>
            <person name="Mizrachi E."/>
        </authorList>
    </citation>
    <scope>NUCLEOTIDE SEQUENCE</scope>
    <source>
        <tissue evidence="3">Young leaves</tissue>
    </source>
</reference>
<dbReference type="AlphaFoldDB" id="A0A9Q0K3I9"/>
<dbReference type="PANTHER" id="PTHR45295:SF1">
    <property type="entry name" value="CHAPERONE PROTEIN DNAJ C76, CHLOROPLASTIC"/>
    <property type="match status" value="1"/>
</dbReference>
<dbReference type="OrthoDB" id="376357at2759"/>
<dbReference type="Gene3D" id="3.30.70.20">
    <property type="match status" value="1"/>
</dbReference>
<dbReference type="Gene3D" id="1.10.287.110">
    <property type="entry name" value="DnaJ domain"/>
    <property type="match status" value="1"/>
</dbReference>
<dbReference type="PANTHER" id="PTHR45295">
    <property type="entry name" value="CHAPERONE PROTEIN DNAJ C76, CHLOROPLASTIC"/>
    <property type="match status" value="1"/>
</dbReference>
<feature type="domain" description="J" evidence="2">
    <location>
        <begin position="66"/>
        <end position="129"/>
    </location>
</feature>
<accession>A0A9Q0K3I9</accession>
<organism evidence="3 4">
    <name type="scientific">Protea cynaroides</name>
    <dbReference type="NCBI Taxonomy" id="273540"/>
    <lineage>
        <taxon>Eukaryota</taxon>
        <taxon>Viridiplantae</taxon>
        <taxon>Streptophyta</taxon>
        <taxon>Embryophyta</taxon>
        <taxon>Tracheophyta</taxon>
        <taxon>Spermatophyta</taxon>
        <taxon>Magnoliopsida</taxon>
        <taxon>Proteales</taxon>
        <taxon>Proteaceae</taxon>
        <taxon>Protea</taxon>
    </lineage>
</organism>
<sequence>MPCTGLLPYTPPASTIIRPKQQPLNFLFCSPSPTTRILHHHLHGSFKLRASSSFFSSSSSSITEFDLYELLGIDSTSNQSQIKYAYRSLQKRCHPDIAGPAGHDMAIILNDAYAVLSDPNSRLAYDKEQSKMAEFKGYTGKPLYSTWFGPETEERAVFVNEVKCVGCLKCALIAQNTFAVESAYGRARVVGQWADPEDKIQEAIQACPVDCIWTVERTNLAALEFLMSKQTRGNVRMAAGNTVGARVGDVFSEVEKFQTRYGDARKKAAKGDSKESDLQKEARMSAFQSIRSFSNWWYWRLPKTGESRPETCRYLIPVVTEKPTQPGTEKLREAVSARRQARENIGSTSKSFSLINHDEYWTPSLLSLPATITQKSDSNSTSGSRPKTRSKVKEDVNHVAVGNYRRDPLRWRIPVAMATVGAIIVRLQAGEAVTGGLENHIGGSNVLEIVNSSWLQAILAGVPWYFIGMAMVELVDVLRIKGENAGNKRET</sequence>
<dbReference type="Pfam" id="PF00226">
    <property type="entry name" value="DnaJ"/>
    <property type="match status" value="1"/>
</dbReference>
<evidence type="ECO:0000259" key="2">
    <source>
        <dbReference type="PROSITE" id="PS50076"/>
    </source>
</evidence>
<dbReference type="Pfam" id="PF13370">
    <property type="entry name" value="Fer4_13"/>
    <property type="match status" value="1"/>
</dbReference>
<feature type="region of interest" description="Disordered" evidence="1">
    <location>
        <begin position="372"/>
        <end position="392"/>
    </location>
</feature>
<dbReference type="Proteomes" id="UP001141806">
    <property type="component" value="Unassembled WGS sequence"/>
</dbReference>
<dbReference type="InterPro" id="IPR001623">
    <property type="entry name" value="DnaJ_domain"/>
</dbReference>
<evidence type="ECO:0000256" key="1">
    <source>
        <dbReference type="SAM" id="MobiDB-lite"/>
    </source>
</evidence>
<dbReference type="PROSITE" id="PS50076">
    <property type="entry name" value="DNAJ_2"/>
    <property type="match status" value="1"/>
</dbReference>
<protein>
    <recommendedName>
        <fullName evidence="2">J domain-containing protein</fullName>
    </recommendedName>
</protein>
<evidence type="ECO:0000313" key="3">
    <source>
        <dbReference type="EMBL" id="KAJ4960153.1"/>
    </source>
</evidence>
<dbReference type="EMBL" id="JAMYWD010000009">
    <property type="protein sequence ID" value="KAJ4960153.1"/>
    <property type="molecule type" value="Genomic_DNA"/>
</dbReference>